<dbReference type="VEuPathDB" id="ToxoDB:EMH_0030980"/>
<dbReference type="GeneID" id="25377919"/>
<dbReference type="EMBL" id="HG679418">
    <property type="protein sequence ID" value="CDJ27352.1"/>
    <property type="molecule type" value="Genomic_DNA"/>
</dbReference>
<proteinExistence type="predicted"/>
<dbReference type="AlphaFoldDB" id="U6JTJ0"/>
<gene>
    <name evidence="1" type="ORF">EMH_0030980</name>
</gene>
<keyword evidence="2" id="KW-1185">Reference proteome</keyword>
<dbReference type="Proteomes" id="UP000030744">
    <property type="component" value="Unassembled WGS sequence"/>
</dbReference>
<evidence type="ECO:0000313" key="1">
    <source>
        <dbReference type="EMBL" id="CDJ27352.1"/>
    </source>
</evidence>
<reference evidence="1" key="1">
    <citation type="submission" date="2013-10" db="EMBL/GenBank/DDBJ databases">
        <title>Genomic analysis of the causative agents of coccidiosis in chickens.</title>
        <authorList>
            <person name="Reid A.J."/>
            <person name="Blake D."/>
            <person name="Billington K."/>
            <person name="Browne H."/>
            <person name="Dunn M."/>
            <person name="Hung S."/>
            <person name="Kawahara F."/>
            <person name="Miranda-Saavedra D."/>
            <person name="Mourier T."/>
            <person name="Nagra H."/>
            <person name="Otto T.D."/>
            <person name="Rawlings N."/>
            <person name="Sanchez A."/>
            <person name="Sanders M."/>
            <person name="Subramaniam C."/>
            <person name="Tay Y."/>
            <person name="Dear P."/>
            <person name="Doerig C."/>
            <person name="Gruber A."/>
            <person name="Parkinson J."/>
            <person name="Shirley M."/>
            <person name="Wan K.L."/>
            <person name="Berriman M."/>
            <person name="Tomley F."/>
            <person name="Pain A."/>
        </authorList>
    </citation>
    <scope>NUCLEOTIDE SEQUENCE [LARGE SCALE GENOMIC DNA]</scope>
    <source>
        <strain evidence="1">Houghton</strain>
    </source>
</reference>
<reference evidence="1" key="2">
    <citation type="submission" date="2013-10" db="EMBL/GenBank/DDBJ databases">
        <authorList>
            <person name="Aslett M."/>
        </authorList>
    </citation>
    <scope>NUCLEOTIDE SEQUENCE [LARGE SCALE GENOMIC DNA]</scope>
    <source>
        <strain evidence="1">Houghton</strain>
    </source>
</reference>
<dbReference type="RefSeq" id="XP_013349930.1">
    <property type="nucleotide sequence ID" value="XM_013494476.1"/>
</dbReference>
<name>U6JTJ0_9EIME</name>
<accession>U6JTJ0</accession>
<evidence type="ECO:0000313" key="2">
    <source>
        <dbReference type="Proteomes" id="UP000030744"/>
    </source>
</evidence>
<protein>
    <submittedName>
        <fullName evidence="1">Uncharacterized protein</fullName>
    </submittedName>
</protein>
<organism evidence="1 2">
    <name type="scientific">Eimeria mitis</name>
    <dbReference type="NCBI Taxonomy" id="44415"/>
    <lineage>
        <taxon>Eukaryota</taxon>
        <taxon>Sar</taxon>
        <taxon>Alveolata</taxon>
        <taxon>Apicomplexa</taxon>
        <taxon>Conoidasida</taxon>
        <taxon>Coccidia</taxon>
        <taxon>Eucoccidiorida</taxon>
        <taxon>Eimeriorina</taxon>
        <taxon>Eimeriidae</taxon>
        <taxon>Eimeria</taxon>
    </lineage>
</organism>
<sequence length="107" mass="11938">MLRMFLQVLKGEASEIVVVPLYKRTVDENFGRPTLKLREYAALAAQQLLIPTVHLVCMSAVLHTCFMLELFLGDVSMLLHDMTPYGSDASQWIATPPAFLPGDGRQC</sequence>